<dbReference type="RefSeq" id="XP_026673295.1">
    <property type="nucleotide sequence ID" value="XM_026817494.1"/>
</dbReference>
<feature type="compositionally biased region" description="Pro residues" evidence="1">
    <location>
        <begin position="91"/>
        <end position="110"/>
    </location>
</feature>
<dbReference type="KEGG" id="ccal:108629700"/>
<keyword evidence="3" id="KW-1185">Reference proteome</keyword>
<dbReference type="InterPro" id="IPR020897">
    <property type="entry name" value="Synapsin_pre-ATP-grasp_dom"/>
</dbReference>
<feature type="compositionally biased region" description="Polar residues" evidence="1">
    <location>
        <begin position="123"/>
        <end position="133"/>
    </location>
</feature>
<gene>
    <name evidence="4" type="primary">LOC108629700</name>
</gene>
<dbReference type="Pfam" id="PF02078">
    <property type="entry name" value="Synapsin"/>
    <property type="match status" value="1"/>
</dbReference>
<proteinExistence type="predicted"/>
<feature type="region of interest" description="Disordered" evidence="1">
    <location>
        <begin position="46"/>
        <end position="139"/>
    </location>
</feature>
<feature type="non-terminal residue" evidence="4">
    <location>
        <position position="1"/>
    </location>
</feature>
<organism evidence="3 4">
    <name type="scientific">Ceratina calcarata</name>
    <dbReference type="NCBI Taxonomy" id="156304"/>
    <lineage>
        <taxon>Eukaryota</taxon>
        <taxon>Metazoa</taxon>
        <taxon>Ecdysozoa</taxon>
        <taxon>Arthropoda</taxon>
        <taxon>Hexapoda</taxon>
        <taxon>Insecta</taxon>
        <taxon>Pterygota</taxon>
        <taxon>Neoptera</taxon>
        <taxon>Endopterygota</taxon>
        <taxon>Hymenoptera</taxon>
        <taxon>Apocrita</taxon>
        <taxon>Aculeata</taxon>
        <taxon>Apoidea</taxon>
        <taxon>Anthophila</taxon>
        <taxon>Apidae</taxon>
        <taxon>Ceratina</taxon>
        <taxon>Zadontomerus</taxon>
    </lineage>
</organism>
<dbReference type="AlphaFoldDB" id="A0AAJ7S9Q4"/>
<evidence type="ECO:0000256" key="1">
    <source>
        <dbReference type="SAM" id="MobiDB-lite"/>
    </source>
</evidence>
<dbReference type="PANTHER" id="PTHR10841:SF17">
    <property type="entry name" value="SYNAPSIN"/>
    <property type="match status" value="1"/>
</dbReference>
<sequence>TSKITGRGGCAKYCGTAPSPGNISFSSFRQSFTSNVNYLKRSLSSRFSSGDLSSELDDEPSTDSGLASMARDSSQSYQGVPERPLQTQPTSVPPSQPPVPGAPPPGPPQPVGGDLSLNLRPGSRTTSAPSSPAKTRESLLQRVQSLTGAARDQVGQGASILGAAVTGAARGPAYNKDRCFTLLVIDDQNTDWSKYFRGRRLHGDYEIRVEQAEFRELSLTASENGTVVSMTLGTSSK</sequence>
<dbReference type="Proteomes" id="UP000694925">
    <property type="component" value="Unplaced"/>
</dbReference>
<protein>
    <submittedName>
        <fullName evidence="4">Synapsin</fullName>
    </submittedName>
</protein>
<evidence type="ECO:0000313" key="4">
    <source>
        <dbReference type="RefSeq" id="XP_026673295.1"/>
    </source>
</evidence>
<dbReference type="PANTHER" id="PTHR10841">
    <property type="entry name" value="SYNAPSIN"/>
    <property type="match status" value="1"/>
</dbReference>
<feature type="region of interest" description="Disordered" evidence="1">
    <location>
        <begin position="1"/>
        <end position="21"/>
    </location>
</feature>
<dbReference type="Gene3D" id="3.40.50.20">
    <property type="match status" value="1"/>
</dbReference>
<dbReference type="GO" id="GO:0007269">
    <property type="term" value="P:neurotransmitter secretion"/>
    <property type="evidence" value="ECO:0007669"/>
    <property type="project" value="TreeGrafter"/>
</dbReference>
<dbReference type="GeneID" id="108629700"/>
<feature type="domain" description="Synapsin pre-ATP-grasp" evidence="2">
    <location>
        <begin position="175"/>
        <end position="232"/>
    </location>
</feature>
<evidence type="ECO:0000259" key="2">
    <source>
        <dbReference type="Pfam" id="PF02078"/>
    </source>
</evidence>
<dbReference type="SUPFAM" id="SSF52440">
    <property type="entry name" value="PreATP-grasp domain"/>
    <property type="match status" value="1"/>
</dbReference>
<accession>A0AAJ7S9Q4</accession>
<reference evidence="4" key="1">
    <citation type="submission" date="2025-08" db="UniProtKB">
        <authorList>
            <consortium name="RefSeq"/>
        </authorList>
    </citation>
    <scope>IDENTIFICATION</scope>
    <source>
        <tissue evidence="4">Whole body</tissue>
    </source>
</reference>
<dbReference type="InterPro" id="IPR016185">
    <property type="entry name" value="PreATP-grasp_dom_sf"/>
</dbReference>
<evidence type="ECO:0000313" key="3">
    <source>
        <dbReference type="Proteomes" id="UP000694925"/>
    </source>
</evidence>
<name>A0AAJ7S9Q4_9HYME</name>
<dbReference type="GO" id="GO:0030672">
    <property type="term" value="C:synaptic vesicle membrane"/>
    <property type="evidence" value="ECO:0007669"/>
    <property type="project" value="TreeGrafter"/>
</dbReference>